<dbReference type="RefSeq" id="WP_078254859.1">
    <property type="nucleotide sequence ID" value="NZ_MUYU01000029.1"/>
</dbReference>
<accession>A0A1T0CI86</accession>
<keyword evidence="1" id="KW-1133">Transmembrane helix</keyword>
<keyword evidence="1" id="KW-0812">Transmembrane</keyword>
<feature type="transmembrane region" description="Helical" evidence="1">
    <location>
        <begin position="26"/>
        <end position="43"/>
    </location>
</feature>
<keyword evidence="1" id="KW-0472">Membrane</keyword>
<proteinExistence type="predicted"/>
<dbReference type="EMBL" id="MUYU01000029">
    <property type="protein sequence ID" value="OOS22072.1"/>
    <property type="molecule type" value="Genomic_DNA"/>
</dbReference>
<dbReference type="OrthoDB" id="9884535at2"/>
<organism evidence="2 3">
    <name type="scientific">Moraxella pluranimalium</name>
    <dbReference type="NCBI Taxonomy" id="470453"/>
    <lineage>
        <taxon>Bacteria</taxon>
        <taxon>Pseudomonadati</taxon>
        <taxon>Pseudomonadota</taxon>
        <taxon>Gammaproteobacteria</taxon>
        <taxon>Moraxellales</taxon>
        <taxon>Moraxellaceae</taxon>
        <taxon>Moraxella</taxon>
    </lineage>
</organism>
<reference evidence="2 3" key="1">
    <citation type="submission" date="2017-02" db="EMBL/GenBank/DDBJ databases">
        <title>Draft genome sequence of Moraxella pluranimalium CCUG 54913T type strain.</title>
        <authorList>
            <person name="Salva-Serra F."/>
            <person name="Engstrom-Jakobsson H."/>
            <person name="Thorell K."/>
            <person name="Jaen-Luchoro D."/>
            <person name="Gonzales-Siles L."/>
            <person name="Karlsson R."/>
            <person name="Yazdan S."/>
            <person name="Boulund F."/>
            <person name="Johnning A."/>
            <person name="Engstrand L."/>
            <person name="Kristiansson E."/>
            <person name="Moore E."/>
        </authorList>
    </citation>
    <scope>NUCLEOTIDE SEQUENCE [LARGE SCALE GENOMIC DNA]</scope>
    <source>
        <strain evidence="2 3">CCUG 54913</strain>
    </source>
</reference>
<dbReference type="Proteomes" id="UP000189800">
    <property type="component" value="Unassembled WGS sequence"/>
</dbReference>
<dbReference type="STRING" id="470453.B0680_09515"/>
<evidence type="ECO:0000256" key="1">
    <source>
        <dbReference type="SAM" id="Phobius"/>
    </source>
</evidence>
<name>A0A1T0CI86_9GAMM</name>
<sequence>MALTVIYALLGLILVALNVYQRKLWLKYAMMVLGFVLVFSASQRAGLDNKSTLEIAIYFGVMIVFAFIIQILAKTICTKLAVRYPKWIRADIR</sequence>
<gene>
    <name evidence="2" type="ORF">B0680_09515</name>
</gene>
<feature type="transmembrane region" description="Helical" evidence="1">
    <location>
        <begin position="55"/>
        <end position="73"/>
    </location>
</feature>
<evidence type="ECO:0000313" key="3">
    <source>
        <dbReference type="Proteomes" id="UP000189800"/>
    </source>
</evidence>
<comment type="caution">
    <text evidence="2">The sequence shown here is derived from an EMBL/GenBank/DDBJ whole genome shotgun (WGS) entry which is preliminary data.</text>
</comment>
<evidence type="ECO:0000313" key="2">
    <source>
        <dbReference type="EMBL" id="OOS22072.1"/>
    </source>
</evidence>
<dbReference type="AlphaFoldDB" id="A0A1T0CI86"/>
<keyword evidence="3" id="KW-1185">Reference proteome</keyword>
<protein>
    <submittedName>
        <fullName evidence="2">Uncharacterized protein</fullName>
    </submittedName>
</protein>